<evidence type="ECO:0000256" key="2">
    <source>
        <dbReference type="ARBA" id="ARBA00022741"/>
    </source>
</evidence>
<dbReference type="PROSITE" id="PS50011">
    <property type="entry name" value="PROTEIN_KINASE_DOM"/>
    <property type="match status" value="1"/>
</dbReference>
<dbReference type="InterPro" id="IPR000719">
    <property type="entry name" value="Prot_kinase_dom"/>
</dbReference>
<keyword evidence="6" id="KW-1133">Transmembrane helix</keyword>
<keyword evidence="2 5" id="KW-0547">Nucleotide-binding</keyword>
<proteinExistence type="predicted"/>
<evidence type="ECO:0000256" key="3">
    <source>
        <dbReference type="ARBA" id="ARBA00022777"/>
    </source>
</evidence>
<dbReference type="Gene3D" id="3.30.200.20">
    <property type="entry name" value="Phosphorylase Kinase, domain 1"/>
    <property type="match status" value="1"/>
</dbReference>
<dbReference type="FunFam" id="1.10.510.10:FF:000530">
    <property type="entry name" value="probable receptor-like protein kinase At5g59700"/>
    <property type="match status" value="1"/>
</dbReference>
<name>A0AAW2RB18_SESRA</name>
<evidence type="ECO:0000256" key="6">
    <source>
        <dbReference type="SAM" id="Phobius"/>
    </source>
</evidence>
<keyword evidence="1" id="KW-0808">Transferase</keyword>
<evidence type="ECO:0000256" key="4">
    <source>
        <dbReference type="ARBA" id="ARBA00022840"/>
    </source>
</evidence>
<dbReference type="EMBL" id="JACGWJ010000013">
    <property type="protein sequence ID" value="KAL0377445.1"/>
    <property type="molecule type" value="Genomic_DNA"/>
</dbReference>
<feature type="transmembrane region" description="Helical" evidence="6">
    <location>
        <begin position="201"/>
        <end position="228"/>
    </location>
</feature>
<dbReference type="PROSITE" id="PS00108">
    <property type="entry name" value="PROTEIN_KINASE_ST"/>
    <property type="match status" value="1"/>
</dbReference>
<sequence>MPLIHKWHGFSVSIFMRYVYMLFLIYKVNVSASQPADAPDCFLNAETLSLFGNSSCNGGYWGGFLNKNCSDGVFCSYLYALAHRANQTGKIFLDLSEQRRCWSNEADVSGCGMQKLTAGHGGCSDFSTDDVHSKLRYKLERLNGKCGMNSADEWGDSCGSCLRSWEEIKKMHPDGGKSMEEDSEVYFEFEEQKQKKIGSGILLWEGFYVLIGGVLGLLVVVIVSILIFSQRRKMPIAPVDKGAWRPVLSNFPAWNSALSTIPKESSIVKVSIEEVCAATNNLFESNLIGEGTSGKVYGGVLSNNQHVAIKKITDDGCVHTFLREIRSLVQVRHPNLVAGGGYCENEDECFLIYELCPNGSLSEWLYGNDKVLSWIQRLEIAIGSAQGLRFLHMFPQGCIVHRDVKPTNILLGTNFQAKLSDFGLSKVMNPGESCVSSEVRGTFGYVDPEYQSNQQVSAASDIYSFGVVLLQILSGRKVINMDMKKPKPLYKIAKSFMEKGSVAEFADPNLNGEYSVEAFGSVFELALLCIGHKQERPSITQVIVKLEEALSISMRMKAPSPHTTPDCSEKL</sequence>
<protein>
    <submittedName>
        <fullName evidence="8">Receptor-like protein kinase ANXUR2</fullName>
    </submittedName>
</protein>
<accession>A0AAW2RB18</accession>
<dbReference type="InterPro" id="IPR017441">
    <property type="entry name" value="Protein_kinase_ATP_BS"/>
</dbReference>
<dbReference type="AlphaFoldDB" id="A0AAW2RB18"/>
<dbReference type="PROSITE" id="PS00107">
    <property type="entry name" value="PROTEIN_KINASE_ATP"/>
    <property type="match status" value="1"/>
</dbReference>
<dbReference type="PANTHER" id="PTHR48055">
    <property type="entry name" value="LEUCINE-RICH REPEAT RECEPTOR PROTEIN KINASE EMS1"/>
    <property type="match status" value="1"/>
</dbReference>
<evidence type="ECO:0000256" key="1">
    <source>
        <dbReference type="ARBA" id="ARBA00022679"/>
    </source>
</evidence>
<feature type="transmembrane region" description="Helical" evidence="6">
    <location>
        <begin position="7"/>
        <end position="26"/>
    </location>
</feature>
<dbReference type="GO" id="GO:0016020">
    <property type="term" value="C:membrane"/>
    <property type="evidence" value="ECO:0007669"/>
    <property type="project" value="TreeGrafter"/>
</dbReference>
<gene>
    <name evidence="8" type="ORF">Sradi_3050000</name>
</gene>
<dbReference type="InterPro" id="IPR011009">
    <property type="entry name" value="Kinase-like_dom_sf"/>
</dbReference>
<dbReference type="Pfam" id="PF00069">
    <property type="entry name" value="Pkinase"/>
    <property type="match status" value="1"/>
</dbReference>
<dbReference type="GO" id="GO:0004672">
    <property type="term" value="F:protein kinase activity"/>
    <property type="evidence" value="ECO:0007669"/>
    <property type="project" value="InterPro"/>
</dbReference>
<dbReference type="Pfam" id="PF19160">
    <property type="entry name" value="SPARK"/>
    <property type="match status" value="1"/>
</dbReference>
<dbReference type="InterPro" id="IPR008271">
    <property type="entry name" value="Ser/Thr_kinase_AS"/>
</dbReference>
<evidence type="ECO:0000313" key="8">
    <source>
        <dbReference type="EMBL" id="KAL0377445.1"/>
    </source>
</evidence>
<dbReference type="SUPFAM" id="SSF56112">
    <property type="entry name" value="Protein kinase-like (PK-like)"/>
    <property type="match status" value="1"/>
</dbReference>
<dbReference type="InterPro" id="IPR043891">
    <property type="entry name" value="SPARK"/>
</dbReference>
<dbReference type="Gene3D" id="1.10.510.10">
    <property type="entry name" value="Transferase(Phosphotransferase) domain 1"/>
    <property type="match status" value="1"/>
</dbReference>
<keyword evidence="8" id="KW-0675">Receptor</keyword>
<evidence type="ECO:0000256" key="5">
    <source>
        <dbReference type="PROSITE-ProRule" id="PRU10141"/>
    </source>
</evidence>
<reference evidence="8" key="1">
    <citation type="submission" date="2020-06" db="EMBL/GenBank/DDBJ databases">
        <authorList>
            <person name="Li T."/>
            <person name="Hu X."/>
            <person name="Zhang T."/>
            <person name="Song X."/>
            <person name="Zhang H."/>
            <person name="Dai N."/>
            <person name="Sheng W."/>
            <person name="Hou X."/>
            <person name="Wei L."/>
        </authorList>
    </citation>
    <scope>NUCLEOTIDE SEQUENCE</scope>
    <source>
        <strain evidence="8">G02</strain>
        <tissue evidence="8">Leaf</tissue>
    </source>
</reference>
<feature type="binding site" evidence="5">
    <location>
        <position position="311"/>
    </location>
    <ligand>
        <name>ATP</name>
        <dbReference type="ChEBI" id="CHEBI:30616"/>
    </ligand>
</feature>
<dbReference type="PANTHER" id="PTHR48055:SF26">
    <property type="entry name" value="TRANSFERASE, PROTEIN KINASE RLK-PELLE-URK-2 FAMILY"/>
    <property type="match status" value="1"/>
</dbReference>
<comment type="caution">
    <text evidence="8">The sequence shown here is derived from an EMBL/GenBank/DDBJ whole genome shotgun (WGS) entry which is preliminary data.</text>
</comment>
<evidence type="ECO:0000259" key="7">
    <source>
        <dbReference type="PROSITE" id="PS50011"/>
    </source>
</evidence>
<organism evidence="8">
    <name type="scientific">Sesamum radiatum</name>
    <name type="common">Black benniseed</name>
    <dbReference type="NCBI Taxonomy" id="300843"/>
    <lineage>
        <taxon>Eukaryota</taxon>
        <taxon>Viridiplantae</taxon>
        <taxon>Streptophyta</taxon>
        <taxon>Embryophyta</taxon>
        <taxon>Tracheophyta</taxon>
        <taxon>Spermatophyta</taxon>
        <taxon>Magnoliopsida</taxon>
        <taxon>eudicotyledons</taxon>
        <taxon>Gunneridae</taxon>
        <taxon>Pentapetalae</taxon>
        <taxon>asterids</taxon>
        <taxon>lamiids</taxon>
        <taxon>Lamiales</taxon>
        <taxon>Pedaliaceae</taxon>
        <taxon>Sesamum</taxon>
    </lineage>
</organism>
<keyword evidence="4 5" id="KW-0067">ATP-binding</keyword>
<feature type="domain" description="Protein kinase" evidence="7">
    <location>
        <begin position="282"/>
        <end position="550"/>
    </location>
</feature>
<reference evidence="8" key="2">
    <citation type="journal article" date="2024" name="Plant">
        <title>Genomic evolution and insights into agronomic trait innovations of Sesamum species.</title>
        <authorList>
            <person name="Miao H."/>
            <person name="Wang L."/>
            <person name="Qu L."/>
            <person name="Liu H."/>
            <person name="Sun Y."/>
            <person name="Le M."/>
            <person name="Wang Q."/>
            <person name="Wei S."/>
            <person name="Zheng Y."/>
            <person name="Lin W."/>
            <person name="Duan Y."/>
            <person name="Cao H."/>
            <person name="Xiong S."/>
            <person name="Wang X."/>
            <person name="Wei L."/>
            <person name="Li C."/>
            <person name="Ma Q."/>
            <person name="Ju M."/>
            <person name="Zhao R."/>
            <person name="Li G."/>
            <person name="Mu C."/>
            <person name="Tian Q."/>
            <person name="Mei H."/>
            <person name="Zhang T."/>
            <person name="Gao T."/>
            <person name="Zhang H."/>
        </authorList>
    </citation>
    <scope>NUCLEOTIDE SEQUENCE</scope>
    <source>
        <strain evidence="8">G02</strain>
    </source>
</reference>
<keyword evidence="6" id="KW-0812">Transmembrane</keyword>
<dbReference type="InterPro" id="IPR051564">
    <property type="entry name" value="LRR_receptor-like_kinase"/>
</dbReference>
<keyword evidence="3 8" id="KW-0418">Kinase</keyword>
<keyword evidence="6" id="KW-0472">Membrane</keyword>
<dbReference type="SMART" id="SM00220">
    <property type="entry name" value="S_TKc"/>
    <property type="match status" value="1"/>
</dbReference>
<dbReference type="GO" id="GO:0005524">
    <property type="term" value="F:ATP binding"/>
    <property type="evidence" value="ECO:0007669"/>
    <property type="project" value="UniProtKB-UniRule"/>
</dbReference>